<accession>A0ABV6RVG8</accession>
<keyword evidence="1" id="KW-0812">Transmembrane</keyword>
<keyword evidence="3" id="KW-1185">Reference proteome</keyword>
<keyword evidence="1" id="KW-0472">Membrane</keyword>
<dbReference type="RefSeq" id="WP_386673165.1">
    <property type="nucleotide sequence ID" value="NZ_JBHLTG010000006.1"/>
</dbReference>
<dbReference type="EMBL" id="JBHLTG010000006">
    <property type="protein sequence ID" value="MFC0680973.1"/>
    <property type="molecule type" value="Genomic_DNA"/>
</dbReference>
<comment type="caution">
    <text evidence="2">The sequence shown here is derived from an EMBL/GenBank/DDBJ whole genome shotgun (WGS) entry which is preliminary data.</text>
</comment>
<gene>
    <name evidence="2" type="ORF">ACFFGH_24350</name>
</gene>
<name>A0ABV6RVG8_9GAMM</name>
<evidence type="ECO:0000256" key="1">
    <source>
        <dbReference type="SAM" id="Phobius"/>
    </source>
</evidence>
<proteinExistence type="predicted"/>
<feature type="transmembrane region" description="Helical" evidence="1">
    <location>
        <begin position="40"/>
        <end position="60"/>
    </location>
</feature>
<evidence type="ECO:0000313" key="2">
    <source>
        <dbReference type="EMBL" id="MFC0680973.1"/>
    </source>
</evidence>
<keyword evidence="1" id="KW-1133">Transmembrane helix</keyword>
<dbReference type="Proteomes" id="UP001589896">
    <property type="component" value="Unassembled WGS sequence"/>
</dbReference>
<feature type="transmembrane region" description="Helical" evidence="1">
    <location>
        <begin position="7"/>
        <end position="28"/>
    </location>
</feature>
<sequence length="61" mass="6411">MRRGGGISILGVIYLIIGVVVAGNQGYLVDWTNPGNVIEGLLAIIVWPALLFGVDLHGLVP</sequence>
<protein>
    <submittedName>
        <fullName evidence="2">Uncharacterized protein</fullName>
    </submittedName>
</protein>
<organism evidence="2 3">
    <name type="scientific">Lysobacter korlensis</name>
    <dbReference type="NCBI Taxonomy" id="553636"/>
    <lineage>
        <taxon>Bacteria</taxon>
        <taxon>Pseudomonadati</taxon>
        <taxon>Pseudomonadota</taxon>
        <taxon>Gammaproteobacteria</taxon>
        <taxon>Lysobacterales</taxon>
        <taxon>Lysobacteraceae</taxon>
        <taxon>Lysobacter</taxon>
    </lineage>
</organism>
<reference evidence="2 3" key="1">
    <citation type="submission" date="2024-09" db="EMBL/GenBank/DDBJ databases">
        <authorList>
            <person name="Sun Q."/>
            <person name="Mori K."/>
        </authorList>
    </citation>
    <scope>NUCLEOTIDE SEQUENCE [LARGE SCALE GENOMIC DNA]</scope>
    <source>
        <strain evidence="2 3">KCTC 23076</strain>
    </source>
</reference>
<evidence type="ECO:0000313" key="3">
    <source>
        <dbReference type="Proteomes" id="UP001589896"/>
    </source>
</evidence>